<evidence type="ECO:0000259" key="1">
    <source>
        <dbReference type="Pfam" id="PF14529"/>
    </source>
</evidence>
<dbReference type="Proteomes" id="UP000821866">
    <property type="component" value="Chromosome 2"/>
</dbReference>
<comment type="caution">
    <text evidence="2">The sequence shown here is derived from an EMBL/GenBank/DDBJ whole genome shotgun (WGS) entry which is preliminary data.</text>
</comment>
<accession>A0A9J6EI53</accession>
<dbReference type="PROSITE" id="PS51257">
    <property type="entry name" value="PROKAR_LIPOPROTEIN"/>
    <property type="match status" value="1"/>
</dbReference>
<dbReference type="Pfam" id="PF14529">
    <property type="entry name" value="Exo_endo_phos_2"/>
    <property type="match status" value="1"/>
</dbReference>
<dbReference type="Gene3D" id="3.60.10.10">
    <property type="entry name" value="Endonuclease/exonuclease/phosphatase"/>
    <property type="match status" value="1"/>
</dbReference>
<dbReference type="GO" id="GO:0003824">
    <property type="term" value="F:catalytic activity"/>
    <property type="evidence" value="ECO:0007669"/>
    <property type="project" value="InterPro"/>
</dbReference>
<evidence type="ECO:0000313" key="2">
    <source>
        <dbReference type="EMBL" id="KAH8033935.1"/>
    </source>
</evidence>
<reference evidence="2" key="1">
    <citation type="journal article" date="2020" name="Cell">
        <title>Large-Scale Comparative Analyses of Tick Genomes Elucidate Their Genetic Diversity and Vector Capacities.</title>
        <authorList>
            <consortium name="Tick Genome and Microbiome Consortium (TIGMIC)"/>
            <person name="Jia N."/>
            <person name="Wang J."/>
            <person name="Shi W."/>
            <person name="Du L."/>
            <person name="Sun Y."/>
            <person name="Zhan W."/>
            <person name="Jiang J.F."/>
            <person name="Wang Q."/>
            <person name="Zhang B."/>
            <person name="Ji P."/>
            <person name="Bell-Sakyi L."/>
            <person name="Cui X.M."/>
            <person name="Yuan T.T."/>
            <person name="Jiang B.G."/>
            <person name="Yang W.F."/>
            <person name="Lam T.T."/>
            <person name="Chang Q.C."/>
            <person name="Ding S.J."/>
            <person name="Wang X.J."/>
            <person name="Zhu J.G."/>
            <person name="Ruan X.D."/>
            <person name="Zhao L."/>
            <person name="Wei J.T."/>
            <person name="Ye R.Z."/>
            <person name="Que T.C."/>
            <person name="Du C.H."/>
            <person name="Zhou Y.H."/>
            <person name="Cheng J.X."/>
            <person name="Dai P.F."/>
            <person name="Guo W.B."/>
            <person name="Han X.H."/>
            <person name="Huang E.J."/>
            <person name="Li L.F."/>
            <person name="Wei W."/>
            <person name="Gao Y.C."/>
            <person name="Liu J.Z."/>
            <person name="Shao H.Z."/>
            <person name="Wang X."/>
            <person name="Wang C.C."/>
            <person name="Yang T.C."/>
            <person name="Huo Q.B."/>
            <person name="Li W."/>
            <person name="Chen H.Y."/>
            <person name="Chen S.E."/>
            <person name="Zhou L.G."/>
            <person name="Ni X.B."/>
            <person name="Tian J.H."/>
            <person name="Sheng Y."/>
            <person name="Liu T."/>
            <person name="Pan Y.S."/>
            <person name="Xia L.Y."/>
            <person name="Li J."/>
            <person name="Zhao F."/>
            <person name="Cao W.C."/>
        </authorList>
    </citation>
    <scope>NUCLEOTIDE SEQUENCE</scope>
    <source>
        <strain evidence="2">Rmic-2018</strain>
    </source>
</reference>
<dbReference type="InterPro" id="IPR036691">
    <property type="entry name" value="Endo/exonu/phosph_ase_sf"/>
</dbReference>
<gene>
    <name evidence="2" type="ORF">HPB51_017633</name>
</gene>
<dbReference type="InterPro" id="IPR005135">
    <property type="entry name" value="Endo/exonuclease/phosphatase"/>
</dbReference>
<evidence type="ECO:0000313" key="3">
    <source>
        <dbReference type="Proteomes" id="UP000821866"/>
    </source>
</evidence>
<sequence>MYSNSSKRKEKFKTLLQRTSVTAGHNTLIACADFNAMNSAWGYNEYTARGRDLYQNSMELDFTLITDPLHPTRIAYFMSSDTTPDLMLVKNDVWGAIT</sequence>
<dbReference type="AlphaFoldDB" id="A0A9J6EI53"/>
<dbReference type="SUPFAM" id="SSF56219">
    <property type="entry name" value="DNase I-like"/>
    <property type="match status" value="1"/>
</dbReference>
<name>A0A9J6EI53_RHIMP</name>
<reference evidence="2" key="2">
    <citation type="submission" date="2021-09" db="EMBL/GenBank/DDBJ databases">
        <authorList>
            <person name="Jia N."/>
            <person name="Wang J."/>
            <person name="Shi W."/>
            <person name="Du L."/>
            <person name="Sun Y."/>
            <person name="Zhan W."/>
            <person name="Jiang J."/>
            <person name="Wang Q."/>
            <person name="Zhang B."/>
            <person name="Ji P."/>
            <person name="Sakyi L.B."/>
            <person name="Cui X."/>
            <person name="Yuan T."/>
            <person name="Jiang B."/>
            <person name="Yang W."/>
            <person name="Lam T.T.-Y."/>
            <person name="Chang Q."/>
            <person name="Ding S."/>
            <person name="Wang X."/>
            <person name="Zhu J."/>
            <person name="Ruan X."/>
            <person name="Zhao L."/>
            <person name="Wei J."/>
            <person name="Que T."/>
            <person name="Du C."/>
            <person name="Cheng J."/>
            <person name="Dai P."/>
            <person name="Han X."/>
            <person name="Huang E."/>
            <person name="Gao Y."/>
            <person name="Liu J."/>
            <person name="Shao H."/>
            <person name="Ye R."/>
            <person name="Li L."/>
            <person name="Wei W."/>
            <person name="Wang X."/>
            <person name="Wang C."/>
            <person name="Huo Q."/>
            <person name="Li W."/>
            <person name="Guo W."/>
            <person name="Chen H."/>
            <person name="Chen S."/>
            <person name="Zhou L."/>
            <person name="Zhou L."/>
            <person name="Ni X."/>
            <person name="Tian J."/>
            <person name="Zhou Y."/>
            <person name="Sheng Y."/>
            <person name="Liu T."/>
            <person name="Pan Y."/>
            <person name="Xia L."/>
            <person name="Li J."/>
            <person name="Zhao F."/>
            <person name="Cao W."/>
        </authorList>
    </citation>
    <scope>NUCLEOTIDE SEQUENCE</scope>
    <source>
        <strain evidence="2">Rmic-2018</strain>
        <tissue evidence="2">Larvae</tissue>
    </source>
</reference>
<keyword evidence="3" id="KW-1185">Reference proteome</keyword>
<feature type="domain" description="Endonuclease/exonuclease/phosphatase" evidence="1">
    <location>
        <begin position="2"/>
        <end position="93"/>
    </location>
</feature>
<dbReference type="EMBL" id="JABSTU010000004">
    <property type="protein sequence ID" value="KAH8033935.1"/>
    <property type="molecule type" value="Genomic_DNA"/>
</dbReference>
<proteinExistence type="predicted"/>
<organism evidence="2 3">
    <name type="scientific">Rhipicephalus microplus</name>
    <name type="common">Cattle tick</name>
    <name type="synonym">Boophilus microplus</name>
    <dbReference type="NCBI Taxonomy" id="6941"/>
    <lineage>
        <taxon>Eukaryota</taxon>
        <taxon>Metazoa</taxon>
        <taxon>Ecdysozoa</taxon>
        <taxon>Arthropoda</taxon>
        <taxon>Chelicerata</taxon>
        <taxon>Arachnida</taxon>
        <taxon>Acari</taxon>
        <taxon>Parasitiformes</taxon>
        <taxon>Ixodida</taxon>
        <taxon>Ixodoidea</taxon>
        <taxon>Ixodidae</taxon>
        <taxon>Rhipicephalinae</taxon>
        <taxon>Rhipicephalus</taxon>
        <taxon>Boophilus</taxon>
    </lineage>
</organism>
<protein>
    <recommendedName>
        <fullName evidence="1">Endonuclease/exonuclease/phosphatase domain-containing protein</fullName>
    </recommendedName>
</protein>